<dbReference type="eggNOG" id="COG1309">
    <property type="taxonomic scope" value="Bacteria"/>
</dbReference>
<dbReference type="InterPro" id="IPR050624">
    <property type="entry name" value="HTH-type_Tx_Regulator"/>
</dbReference>
<keyword evidence="1" id="KW-0678">Repressor</keyword>
<evidence type="ECO:0000259" key="4">
    <source>
        <dbReference type="PROSITE" id="PS50977"/>
    </source>
</evidence>
<organism evidence="5 6">
    <name type="scientific">Neobacillus bataviensis LMG 21833</name>
    <dbReference type="NCBI Taxonomy" id="1117379"/>
    <lineage>
        <taxon>Bacteria</taxon>
        <taxon>Bacillati</taxon>
        <taxon>Bacillota</taxon>
        <taxon>Bacilli</taxon>
        <taxon>Bacillales</taxon>
        <taxon>Bacillaceae</taxon>
        <taxon>Neobacillus</taxon>
    </lineage>
</organism>
<dbReference type="RefSeq" id="WP_007083728.1">
    <property type="nucleotide sequence ID" value="NZ_AJLS01000035.1"/>
</dbReference>
<dbReference type="Pfam" id="PF14278">
    <property type="entry name" value="TetR_C_8"/>
    <property type="match status" value="1"/>
</dbReference>
<keyword evidence="6" id="KW-1185">Reference proteome</keyword>
<gene>
    <name evidence="5" type="ORF">BABA_03454</name>
</gene>
<accession>K6EBS5</accession>
<dbReference type="OrthoDB" id="9810250at2"/>
<reference evidence="5 6" key="1">
    <citation type="journal article" date="2012" name="Front. Microbiol.">
        <title>Redundancy and modularity in membrane-associated dissimilatory nitrate reduction in Bacillus.</title>
        <authorList>
            <person name="Heylen K."/>
            <person name="Keltjens J."/>
        </authorList>
    </citation>
    <scope>NUCLEOTIDE SEQUENCE [LARGE SCALE GENOMIC DNA]</scope>
    <source>
        <strain evidence="6">LMG 21833T</strain>
    </source>
</reference>
<evidence type="ECO:0000256" key="3">
    <source>
        <dbReference type="PROSITE-ProRule" id="PRU00335"/>
    </source>
</evidence>
<dbReference type="PANTHER" id="PTHR43479">
    <property type="entry name" value="ACREF/ENVCD OPERON REPRESSOR-RELATED"/>
    <property type="match status" value="1"/>
</dbReference>
<dbReference type="SUPFAM" id="SSF46689">
    <property type="entry name" value="Homeodomain-like"/>
    <property type="match status" value="1"/>
</dbReference>
<dbReference type="InterPro" id="IPR039532">
    <property type="entry name" value="TetR_C_Firmicutes"/>
</dbReference>
<sequence length="207" mass="24433">MIDYKNISKKQQHTIMDFYFVLAELTVKNGYSCVTISEIVAHSGYNRATFYKYFKNKQDLANSFVTYVSHEFYRECLHPFNEKEQINFNRMKPQELTIFHHIMRYSHYYKLLIVDDSIPKLQGSIIETIISILQHELLFTNFEDSSPIFNTNAYYKAYGFYGLIHEWIKSGFQISPTILTKDLFTIFTTDNSKVNIQSEVSLRPPAR</sequence>
<proteinExistence type="predicted"/>
<evidence type="ECO:0000256" key="2">
    <source>
        <dbReference type="ARBA" id="ARBA00023125"/>
    </source>
</evidence>
<evidence type="ECO:0000256" key="1">
    <source>
        <dbReference type="ARBA" id="ARBA00022491"/>
    </source>
</evidence>
<dbReference type="InterPro" id="IPR009057">
    <property type="entry name" value="Homeodomain-like_sf"/>
</dbReference>
<dbReference type="EMBL" id="AJLS01000035">
    <property type="protein sequence ID" value="EKN70886.1"/>
    <property type="molecule type" value="Genomic_DNA"/>
</dbReference>
<dbReference type="Pfam" id="PF00440">
    <property type="entry name" value="TetR_N"/>
    <property type="match status" value="1"/>
</dbReference>
<dbReference type="Proteomes" id="UP000006316">
    <property type="component" value="Unassembled WGS sequence"/>
</dbReference>
<dbReference type="PROSITE" id="PS50977">
    <property type="entry name" value="HTH_TETR_2"/>
    <property type="match status" value="1"/>
</dbReference>
<feature type="domain" description="HTH tetR-type" evidence="4">
    <location>
        <begin position="12"/>
        <end position="72"/>
    </location>
</feature>
<comment type="caution">
    <text evidence="5">The sequence shown here is derived from an EMBL/GenBank/DDBJ whole genome shotgun (WGS) entry which is preliminary data.</text>
</comment>
<name>K6EBS5_9BACI</name>
<dbReference type="Gene3D" id="1.10.357.10">
    <property type="entry name" value="Tetracycline Repressor, domain 2"/>
    <property type="match status" value="1"/>
</dbReference>
<evidence type="ECO:0000313" key="5">
    <source>
        <dbReference type="EMBL" id="EKN70886.1"/>
    </source>
</evidence>
<dbReference type="GO" id="GO:0003677">
    <property type="term" value="F:DNA binding"/>
    <property type="evidence" value="ECO:0007669"/>
    <property type="project" value="UniProtKB-UniRule"/>
</dbReference>
<dbReference type="AlphaFoldDB" id="K6EBS5"/>
<feature type="DNA-binding region" description="H-T-H motif" evidence="3">
    <location>
        <begin position="35"/>
        <end position="54"/>
    </location>
</feature>
<dbReference type="STRING" id="1117379.BABA_03454"/>
<evidence type="ECO:0000313" key="6">
    <source>
        <dbReference type="Proteomes" id="UP000006316"/>
    </source>
</evidence>
<dbReference type="PANTHER" id="PTHR43479:SF7">
    <property type="entry name" value="TETR-FAMILY TRANSCRIPTIONAL REGULATOR"/>
    <property type="match status" value="1"/>
</dbReference>
<keyword evidence="2 3" id="KW-0238">DNA-binding</keyword>
<dbReference type="PATRIC" id="fig|1117379.3.peg.707"/>
<dbReference type="InterPro" id="IPR001647">
    <property type="entry name" value="HTH_TetR"/>
</dbReference>
<protein>
    <recommendedName>
        <fullName evidence="4">HTH tetR-type domain-containing protein</fullName>
    </recommendedName>
</protein>